<gene>
    <name evidence="5" type="ORF">DCO56_18670</name>
</gene>
<dbReference type="InterPro" id="IPR014729">
    <property type="entry name" value="Rossmann-like_a/b/a_fold"/>
</dbReference>
<feature type="domain" description="Asparagine synthetase" evidence="4">
    <location>
        <begin position="109"/>
        <end position="195"/>
    </location>
</feature>
<evidence type="ECO:0000256" key="3">
    <source>
        <dbReference type="ARBA" id="ARBA00048741"/>
    </source>
</evidence>
<dbReference type="GO" id="GO:0004066">
    <property type="term" value="F:asparagine synthase (glutamine-hydrolyzing) activity"/>
    <property type="evidence" value="ECO:0007669"/>
    <property type="project" value="UniProtKB-EC"/>
</dbReference>
<reference evidence="5 6" key="1">
    <citation type="submission" date="2018-04" db="EMBL/GenBank/DDBJ databases">
        <title>Sphingobacterium sp. M46 Genome.</title>
        <authorList>
            <person name="Cheng J."/>
            <person name="Li Y."/>
        </authorList>
    </citation>
    <scope>NUCLEOTIDE SEQUENCE [LARGE SCALE GENOMIC DNA]</scope>
    <source>
        <strain evidence="5 6">M46</strain>
    </source>
</reference>
<dbReference type="RefSeq" id="WP_108635281.1">
    <property type="nucleotide sequence ID" value="NZ_QCXX01000005.1"/>
</dbReference>
<comment type="catalytic activity">
    <reaction evidence="3">
        <text>L-aspartate + L-glutamine + ATP + H2O = L-asparagine + L-glutamate + AMP + diphosphate + H(+)</text>
        <dbReference type="Rhea" id="RHEA:12228"/>
        <dbReference type="ChEBI" id="CHEBI:15377"/>
        <dbReference type="ChEBI" id="CHEBI:15378"/>
        <dbReference type="ChEBI" id="CHEBI:29985"/>
        <dbReference type="ChEBI" id="CHEBI:29991"/>
        <dbReference type="ChEBI" id="CHEBI:30616"/>
        <dbReference type="ChEBI" id="CHEBI:33019"/>
        <dbReference type="ChEBI" id="CHEBI:58048"/>
        <dbReference type="ChEBI" id="CHEBI:58359"/>
        <dbReference type="ChEBI" id="CHEBI:456215"/>
        <dbReference type="EC" id="6.3.5.4"/>
    </reaction>
</comment>
<comment type="caution">
    <text evidence="5">The sequence shown here is derived from an EMBL/GenBank/DDBJ whole genome shotgun (WGS) entry which is preliminary data.</text>
</comment>
<dbReference type="Gene3D" id="3.40.50.620">
    <property type="entry name" value="HUPs"/>
    <property type="match status" value="1"/>
</dbReference>
<evidence type="ECO:0000313" key="6">
    <source>
        <dbReference type="Proteomes" id="UP000250831"/>
    </source>
</evidence>
<dbReference type="InterPro" id="IPR051786">
    <property type="entry name" value="ASN_synthetase/amidase"/>
</dbReference>
<proteinExistence type="predicted"/>
<evidence type="ECO:0000259" key="4">
    <source>
        <dbReference type="Pfam" id="PF00733"/>
    </source>
</evidence>
<evidence type="ECO:0000256" key="2">
    <source>
        <dbReference type="ARBA" id="ARBA00012737"/>
    </source>
</evidence>
<dbReference type="PANTHER" id="PTHR43284">
    <property type="entry name" value="ASPARAGINE SYNTHETASE (GLUTAMINE-HYDROLYZING)"/>
    <property type="match status" value="1"/>
</dbReference>
<dbReference type="EMBL" id="QCXX01000005">
    <property type="protein sequence ID" value="PUV22946.1"/>
    <property type="molecule type" value="Genomic_DNA"/>
</dbReference>
<dbReference type="AlphaFoldDB" id="A0A363NQ64"/>
<organism evidence="5 6">
    <name type="scientific">Sphingobacterium athyrii</name>
    <dbReference type="NCBI Taxonomy" id="2152717"/>
    <lineage>
        <taxon>Bacteria</taxon>
        <taxon>Pseudomonadati</taxon>
        <taxon>Bacteroidota</taxon>
        <taxon>Sphingobacteriia</taxon>
        <taxon>Sphingobacteriales</taxon>
        <taxon>Sphingobacteriaceae</taxon>
        <taxon>Sphingobacterium</taxon>
    </lineage>
</organism>
<dbReference type="InterPro" id="IPR001962">
    <property type="entry name" value="Asn_synthase"/>
</dbReference>
<dbReference type="Pfam" id="PF00733">
    <property type="entry name" value="Asn_synthase"/>
    <property type="match status" value="1"/>
</dbReference>
<dbReference type="SUPFAM" id="SSF52402">
    <property type="entry name" value="Adenine nucleotide alpha hydrolases-like"/>
    <property type="match status" value="1"/>
</dbReference>
<dbReference type="EC" id="6.3.5.4" evidence="2"/>
<comment type="pathway">
    <text evidence="1">Amino-acid biosynthesis; L-asparagine biosynthesis; L-asparagine from L-aspartate (L-Gln route): step 1/1.</text>
</comment>
<evidence type="ECO:0000256" key="1">
    <source>
        <dbReference type="ARBA" id="ARBA00005187"/>
    </source>
</evidence>
<dbReference type="PANTHER" id="PTHR43284:SF1">
    <property type="entry name" value="ASPARAGINE SYNTHETASE"/>
    <property type="match status" value="1"/>
</dbReference>
<evidence type="ECO:0000313" key="5">
    <source>
        <dbReference type="EMBL" id="PUV22946.1"/>
    </source>
</evidence>
<keyword evidence="6" id="KW-1185">Reference proteome</keyword>
<dbReference type="OrthoDB" id="1551487at2"/>
<sequence length="484" mass="56883">MKGLFENSNNLGFHNPYYLIKDGHLFIDKELSSMLKSSHHKTLDFTAVVQILSTGYAFGDRTLVKEIKKTPWMAKPNLENTDWDFFDLPKHNNKNIDERESSKEFYRLLEQELIDYVMPHQHVGILLTGGMDSRIVAAVLHNLIQEGRLGEKKITAYTWGAAKSRDVVYAKRIADLLKWEWKHLIVDLDQMKININLTLENGCEFTPIHLHAMPKVGDEELDCVLAGSFGDSIGRGEYSGIKVGNLGDLRQKVKNVGGMLRDDFSKIIFDDCNKDVEFYHNKFPESENYQQFEQDMQLHYMRRMLNPCMSIINKKIPLYQMFSKPEVFGYIWSIDPRYRTDKIYQNLLEKYCPQLLEVPWARTGLKFPETEGSPDIYDKNHHDYGEMIRSHYLKFIEEKIEEHKHIAAYIFNLKNIKKIILNCKKYPIKTSLSYEERLLWIALLLDFIKINDLKIDLDKNLSTFSFNSLKEIYKYKLRFILNKF</sequence>
<accession>A0A363NQ64</accession>
<protein>
    <recommendedName>
        <fullName evidence="2">asparagine synthase (glutamine-hydrolyzing)</fullName>
        <ecNumber evidence="2">6.3.5.4</ecNumber>
    </recommendedName>
</protein>
<dbReference type="Proteomes" id="UP000250831">
    <property type="component" value="Unassembled WGS sequence"/>
</dbReference>
<name>A0A363NQ64_9SPHI</name>
<dbReference type="GO" id="GO:0006529">
    <property type="term" value="P:asparagine biosynthetic process"/>
    <property type="evidence" value="ECO:0007669"/>
    <property type="project" value="InterPro"/>
</dbReference>